<feature type="non-terminal residue" evidence="1">
    <location>
        <position position="1193"/>
    </location>
</feature>
<name>A0ACC1HFR6_9FUNG</name>
<organism evidence="1 2">
    <name type="scientific">Spiromyces aspiralis</name>
    <dbReference type="NCBI Taxonomy" id="68401"/>
    <lineage>
        <taxon>Eukaryota</taxon>
        <taxon>Fungi</taxon>
        <taxon>Fungi incertae sedis</taxon>
        <taxon>Zoopagomycota</taxon>
        <taxon>Kickxellomycotina</taxon>
        <taxon>Kickxellomycetes</taxon>
        <taxon>Kickxellales</taxon>
        <taxon>Kickxellaceae</taxon>
        <taxon>Spiromyces</taxon>
    </lineage>
</organism>
<reference evidence="1" key="1">
    <citation type="submission" date="2022-06" db="EMBL/GenBank/DDBJ databases">
        <title>Phylogenomic reconstructions and comparative analyses of Kickxellomycotina fungi.</title>
        <authorList>
            <person name="Reynolds N.K."/>
            <person name="Stajich J.E."/>
            <person name="Barry K."/>
            <person name="Grigoriev I.V."/>
            <person name="Crous P."/>
            <person name="Smith M.E."/>
        </authorList>
    </citation>
    <scope>NUCLEOTIDE SEQUENCE</scope>
    <source>
        <strain evidence="1">RSA 2271</strain>
    </source>
</reference>
<protein>
    <submittedName>
        <fullName evidence="1">Uncharacterized protein</fullName>
    </submittedName>
</protein>
<proteinExistence type="predicted"/>
<evidence type="ECO:0000313" key="2">
    <source>
        <dbReference type="Proteomes" id="UP001145114"/>
    </source>
</evidence>
<accession>A0ACC1HFR6</accession>
<keyword evidence="2" id="KW-1185">Reference proteome</keyword>
<sequence>MDSKGSSNNNNRQGDNLAALPAGSDLSARGITSHLARRYLQYPESLTYTAIGSRVLISINPLSSLNSAHDSVAQKYVDDYRDTSPDRRELPPHIFKVAEEAYLHMRQTGINQSLVFCGETGSGKSEQRRLAMRLFSLIRSQSKKDTKLYQRIQCADIVLEAFSHAKTVEHNNASRVGVYYELQYDRHGRTCGINSLAYLLEKSRISATPPEERNFHIFYYLTNGVSSSPELRQAYGLLEPGLGYSYLSRPGAVRAIPGFDDAEQFQELTSAMSQIGLNSKYQARIFGVIAAILNISNLQFENEAHEGPNSVIVKNHLVLEHIANQLGVEPLSLEDVLTKKTQRLNRERYTAYLDHAGAEARRDDLARSLYGLLFNWLVEFINNKLASPESKFVNYIGLVDLPGFQQFGPSNFESLCVNYANERIHNFFLAKSLGEGNVEYRDEGLADMMSIVDFDEDLSRLDAYVNPKYGLFAIMDRQANEINGKTSRGKKKDKKQSQREFDPTLGPHDASLQLLRVFNRYQREFHDSPSASPVKFSESKNTLNNFTIQHYWGDVSYAVADFTERNVDALSTDFVMLFRGDPAFDVEGSKNGFIAGLFNDKSVITESDNKTNNSGLANAQNISVPVRQPSRYSKKPNQQAPSSSRTTKKVSCVATQFFSSINDLFSAADETLPWFVLCFRPNSDNRPQKVDENYLLTQVQAYRLDAVAHRKVFDFSASMRHADFCRRYEQVFKQNLAELGQYPDDASRCDHLRIALGIPRNEMVLGATKVFLSYAVWRRIEDPVRAEERNRLAQNHGGDVIERTAAGTAAAAAVGAAGVYEGSGDSGIDPDNNEYSGRNTSIISGPSYGGGSGLRSEDNLVLGAQPPGVYSSSPVASPFPTNGLGNLPHPRITKLRALAGANDTRSFYSDDDYHDTISRADDLESERGGGSGPAVTFNNNARSASNTLANINSFNEKQPRGSLNEKAARVSAADDDEDADDVDSKKKSSVRRTWLWFVWAMTFWVPSPLIKCCAKRRRKDERIAWREKLALCMMIFFSCLFIVFWIAIFGLIICPRQHVFSNAELQEHKDDAYIAVRGEVFDIKDYSHFQGIDFKYLEDRADAYFGRDLSNLFPLQLSFVCPGFNIDPRFALQEKPKLYSPTYYHDHRYWRHSDEEYGYNYYQYRIMRILRENYAKGHIGYEPRQVKDQANGI</sequence>
<evidence type="ECO:0000313" key="1">
    <source>
        <dbReference type="EMBL" id="KAJ1675017.1"/>
    </source>
</evidence>
<dbReference type="EMBL" id="JAMZIH010005540">
    <property type="protein sequence ID" value="KAJ1675017.1"/>
    <property type="molecule type" value="Genomic_DNA"/>
</dbReference>
<gene>
    <name evidence="1" type="ORF">EV182_002098</name>
</gene>
<comment type="caution">
    <text evidence="1">The sequence shown here is derived from an EMBL/GenBank/DDBJ whole genome shotgun (WGS) entry which is preliminary data.</text>
</comment>
<dbReference type="Proteomes" id="UP001145114">
    <property type="component" value="Unassembled WGS sequence"/>
</dbReference>